<gene>
    <name evidence="2" type="ORF">LAFE_0D01134G</name>
</gene>
<feature type="region of interest" description="Disordered" evidence="1">
    <location>
        <begin position="278"/>
        <end position="297"/>
    </location>
</feature>
<feature type="compositionally biased region" description="Basic and acidic residues" evidence="1">
    <location>
        <begin position="245"/>
        <end position="254"/>
    </location>
</feature>
<feature type="compositionally biased region" description="Polar residues" evidence="1">
    <location>
        <begin position="1"/>
        <end position="18"/>
    </location>
</feature>
<evidence type="ECO:0000313" key="2">
    <source>
        <dbReference type="EMBL" id="SCW00923.1"/>
    </source>
</evidence>
<name>A0A1G4MB34_LACFM</name>
<dbReference type="OrthoDB" id="3981131at2759"/>
<reference evidence="2 3" key="1">
    <citation type="submission" date="2016-03" db="EMBL/GenBank/DDBJ databases">
        <authorList>
            <person name="Devillers H."/>
        </authorList>
    </citation>
    <scope>NUCLEOTIDE SEQUENCE [LARGE SCALE GENOMIC DNA]</scope>
    <source>
        <strain evidence="2">CBS 6772</strain>
    </source>
</reference>
<feature type="compositionally biased region" description="Polar residues" evidence="1">
    <location>
        <begin position="288"/>
        <end position="297"/>
    </location>
</feature>
<feature type="region of interest" description="Disordered" evidence="1">
    <location>
        <begin position="1"/>
        <end position="81"/>
    </location>
</feature>
<protein>
    <submittedName>
        <fullName evidence="2">LAFE_0D01134g1_1</fullName>
    </submittedName>
</protein>
<accession>A0A1G4MB34</accession>
<feature type="compositionally biased region" description="Low complexity" evidence="1">
    <location>
        <begin position="27"/>
        <end position="39"/>
    </location>
</feature>
<evidence type="ECO:0000313" key="3">
    <source>
        <dbReference type="Proteomes" id="UP000190831"/>
    </source>
</evidence>
<feature type="region of interest" description="Disordered" evidence="1">
    <location>
        <begin position="313"/>
        <end position="351"/>
    </location>
</feature>
<evidence type="ECO:0000256" key="1">
    <source>
        <dbReference type="SAM" id="MobiDB-lite"/>
    </source>
</evidence>
<feature type="region of interest" description="Disordered" evidence="1">
    <location>
        <begin position="225"/>
        <end position="256"/>
    </location>
</feature>
<dbReference type="AlphaFoldDB" id="A0A1G4MB34"/>
<proteinExistence type="predicted"/>
<sequence length="351" mass="39242">MITRDTPNNKTDSPQTAITEPEIGRKTSFTSSTSSSGDETFSEHVQLVIEHAKHTIKRVKSQQSTQSLDGERNNTKKSAVSFDESDMIPVTAYPNQKMHPISPSEDTGACKPTTELHAIGKDGELVDTVENLIQLLGKSQEQVKQLKFKNFMLTAGLHDSDSRFEVEKNINKQQFERIKCQLILESQELLEKVRVQELKITKYKDKIIEKNKEINKLMRILNDSAVPNPYSSTSSPKSVTKPRLHRNEKNRKDSNMLTTLGILASHVLNEGNDTVNNIDNTESDISHDSVSNQNTVPNLPKAQHFVSMPVLPEARSSSLTPTSENSTSKQSFQLPKLRSFSTVDGTVKDPN</sequence>
<organism evidence="2 3">
    <name type="scientific">Lachancea fermentati</name>
    <name type="common">Zygosaccharomyces fermentati</name>
    <dbReference type="NCBI Taxonomy" id="4955"/>
    <lineage>
        <taxon>Eukaryota</taxon>
        <taxon>Fungi</taxon>
        <taxon>Dikarya</taxon>
        <taxon>Ascomycota</taxon>
        <taxon>Saccharomycotina</taxon>
        <taxon>Saccharomycetes</taxon>
        <taxon>Saccharomycetales</taxon>
        <taxon>Saccharomycetaceae</taxon>
        <taxon>Lachancea</taxon>
    </lineage>
</organism>
<dbReference type="EMBL" id="LT598492">
    <property type="protein sequence ID" value="SCW00923.1"/>
    <property type="molecule type" value="Genomic_DNA"/>
</dbReference>
<dbReference type="OMA" id="NDCNTTE"/>
<keyword evidence="3" id="KW-1185">Reference proteome</keyword>
<dbReference type="Proteomes" id="UP000190831">
    <property type="component" value="Chromosome D"/>
</dbReference>
<feature type="compositionally biased region" description="Polar residues" evidence="1">
    <location>
        <begin position="315"/>
        <end position="344"/>
    </location>
</feature>